<dbReference type="AlphaFoldDB" id="A0A7X4GPU0"/>
<dbReference type="Pfam" id="PF07589">
    <property type="entry name" value="PEP-CTERM"/>
    <property type="match status" value="1"/>
</dbReference>
<protein>
    <submittedName>
        <fullName evidence="2">PEPxxWA-CTERM sorting domain-containing protein</fullName>
    </submittedName>
</protein>
<evidence type="ECO:0000313" key="3">
    <source>
        <dbReference type="Proteomes" id="UP000450012"/>
    </source>
</evidence>
<sequence length="224" mass="23156">MSSAQAVNYVEIEGANLKFYYDADFWGLNSASVAGNSISFDTSERFHVSAENDAIFGGATNTRFDYGYWSVIAVPKSGYSVALQLSASATSSYAFTGTGTGTSSSSIIGSISSGVYAGGGFTSPGFNAVFYQEGLVNSDLTPGSGTKVISTTVGNPASYFTAVALDTGMNIGASQFGKGHAETTLTDVTYGFTVTAVPEPETYAMMIAGLGLVGFAARRRKHAA</sequence>
<accession>A0A7X4GPU0</accession>
<organism evidence="2 3">
    <name type="scientific">Duganella rivi</name>
    <dbReference type="NCBI Taxonomy" id="2666083"/>
    <lineage>
        <taxon>Bacteria</taxon>
        <taxon>Pseudomonadati</taxon>
        <taxon>Pseudomonadota</taxon>
        <taxon>Betaproteobacteria</taxon>
        <taxon>Burkholderiales</taxon>
        <taxon>Oxalobacteraceae</taxon>
        <taxon>Telluria group</taxon>
        <taxon>Duganella</taxon>
    </lineage>
</organism>
<dbReference type="EMBL" id="WWCK01000003">
    <property type="protein sequence ID" value="MYM67440.1"/>
    <property type="molecule type" value="Genomic_DNA"/>
</dbReference>
<feature type="domain" description="Ice-binding protein C-terminal" evidence="1">
    <location>
        <begin position="196"/>
        <end position="220"/>
    </location>
</feature>
<dbReference type="InterPro" id="IPR013424">
    <property type="entry name" value="Ice-binding_C"/>
</dbReference>
<evidence type="ECO:0000259" key="1">
    <source>
        <dbReference type="Pfam" id="PF07589"/>
    </source>
</evidence>
<gene>
    <name evidence="2" type="ORF">GTP45_11430</name>
</gene>
<dbReference type="NCBIfam" id="TIGR02595">
    <property type="entry name" value="PEP_CTERM"/>
    <property type="match status" value="1"/>
</dbReference>
<keyword evidence="3" id="KW-1185">Reference proteome</keyword>
<dbReference type="Proteomes" id="UP000450012">
    <property type="component" value="Unassembled WGS sequence"/>
</dbReference>
<comment type="caution">
    <text evidence="2">The sequence shown here is derived from an EMBL/GenBank/DDBJ whole genome shotgun (WGS) entry which is preliminary data.</text>
</comment>
<evidence type="ECO:0000313" key="2">
    <source>
        <dbReference type="EMBL" id="MYM67440.1"/>
    </source>
</evidence>
<dbReference type="NCBIfam" id="NF035944">
    <property type="entry name" value="PEPxxWA-CTERM"/>
    <property type="match status" value="1"/>
</dbReference>
<reference evidence="2 3" key="1">
    <citation type="submission" date="2019-12" db="EMBL/GenBank/DDBJ databases">
        <title>Novel species isolated from a subtropical stream in China.</title>
        <authorList>
            <person name="Lu H."/>
        </authorList>
    </citation>
    <scope>NUCLEOTIDE SEQUENCE [LARGE SCALE GENOMIC DNA]</scope>
    <source>
        <strain evidence="2 3">FT55W</strain>
    </source>
</reference>
<proteinExistence type="predicted"/>
<name>A0A7X4GPU0_9BURK</name>